<sequence length="103" mass="12067">MFDIKTYLRENGWKTKVYRGPTRTQGKVGQNTDIQTYDTFKTRYTLFYESRRFGICGLTHLINFNLSVIDNKLGEEIFIVSGEACEGDVIEKFRDWTEGRPIK</sequence>
<proteinExistence type="predicted"/>
<dbReference type="EMBL" id="UINC01071259">
    <property type="protein sequence ID" value="SVC06021.1"/>
    <property type="molecule type" value="Genomic_DNA"/>
</dbReference>
<gene>
    <name evidence="1" type="ORF">METZ01_LOCUS258875</name>
</gene>
<evidence type="ECO:0000313" key="1">
    <source>
        <dbReference type="EMBL" id="SVC06021.1"/>
    </source>
</evidence>
<protein>
    <submittedName>
        <fullName evidence="1">Uncharacterized protein</fullName>
    </submittedName>
</protein>
<accession>A0A382J584</accession>
<dbReference type="AlphaFoldDB" id="A0A382J584"/>
<name>A0A382J584_9ZZZZ</name>
<reference evidence="1" key="1">
    <citation type="submission" date="2018-05" db="EMBL/GenBank/DDBJ databases">
        <authorList>
            <person name="Lanie J.A."/>
            <person name="Ng W.-L."/>
            <person name="Kazmierczak K.M."/>
            <person name="Andrzejewski T.M."/>
            <person name="Davidsen T.M."/>
            <person name="Wayne K.J."/>
            <person name="Tettelin H."/>
            <person name="Glass J.I."/>
            <person name="Rusch D."/>
            <person name="Podicherti R."/>
            <person name="Tsui H.-C.T."/>
            <person name="Winkler M.E."/>
        </authorList>
    </citation>
    <scope>NUCLEOTIDE SEQUENCE</scope>
</reference>
<organism evidence="1">
    <name type="scientific">marine metagenome</name>
    <dbReference type="NCBI Taxonomy" id="408172"/>
    <lineage>
        <taxon>unclassified sequences</taxon>
        <taxon>metagenomes</taxon>
        <taxon>ecological metagenomes</taxon>
    </lineage>
</organism>